<evidence type="ECO:0000313" key="2">
    <source>
        <dbReference type="EMBL" id="KAL1373882.1"/>
    </source>
</evidence>
<dbReference type="EMBL" id="JBEHCU010013886">
    <property type="protein sequence ID" value="KAL1373882.1"/>
    <property type="molecule type" value="Genomic_DNA"/>
</dbReference>
<sequence>MATLEEQNTSNSRYYSARNDLDVTHQENDAPNTLESVSKTPQLAKSSTEVEKSVVTSTPLGKGVLAEQMVSPNLSDIIESPRDFAHKEPTPEGLRYERNLVDQFCMMRMPTEADGEIIRTTFARGKISPETEIKYRKFLAAPVARPRLPQRKHLRFSPFRLSSVIVPTEIHRGYSDCVSDCGGRFWSVVGDTMYTVSKGPSKLVAKTRRGIPQNYEKFELMRDLGKKNGGGDCDISNEFRGERVGDEPLPIETRAGAAGFNSLTVAGMFRNRRAEEKKVFIRACFPVPRSATLN</sequence>
<feature type="compositionally biased region" description="Polar residues" evidence="1">
    <location>
        <begin position="29"/>
        <end position="44"/>
    </location>
</feature>
<evidence type="ECO:0000313" key="3">
    <source>
        <dbReference type="Proteomes" id="UP001562425"/>
    </source>
</evidence>
<reference evidence="2 3" key="1">
    <citation type="submission" date="2024-05" db="EMBL/GenBank/DDBJ databases">
        <title>Culex pipiens pipiens assembly and annotation.</title>
        <authorList>
            <person name="Alout H."/>
            <person name="Durand T."/>
        </authorList>
    </citation>
    <scope>NUCLEOTIDE SEQUENCE [LARGE SCALE GENOMIC DNA]</scope>
    <source>
        <strain evidence="2">HA-2024</strain>
        <tissue evidence="2">Whole body</tissue>
    </source>
</reference>
<evidence type="ECO:0000256" key="1">
    <source>
        <dbReference type="SAM" id="MobiDB-lite"/>
    </source>
</evidence>
<dbReference type="AlphaFoldDB" id="A0ABD1CBX6"/>
<accession>A0ABD1CBX6</accession>
<dbReference type="Proteomes" id="UP001562425">
    <property type="component" value="Unassembled WGS sequence"/>
</dbReference>
<name>A0ABD1CBX6_CULPP</name>
<feature type="region of interest" description="Disordered" evidence="1">
    <location>
        <begin position="29"/>
        <end position="50"/>
    </location>
</feature>
<protein>
    <submittedName>
        <fullName evidence="2">Uncharacterized protein</fullName>
    </submittedName>
</protein>
<organism evidence="2 3">
    <name type="scientific">Culex pipiens pipiens</name>
    <name type="common">Northern house mosquito</name>
    <dbReference type="NCBI Taxonomy" id="38569"/>
    <lineage>
        <taxon>Eukaryota</taxon>
        <taxon>Metazoa</taxon>
        <taxon>Ecdysozoa</taxon>
        <taxon>Arthropoda</taxon>
        <taxon>Hexapoda</taxon>
        <taxon>Insecta</taxon>
        <taxon>Pterygota</taxon>
        <taxon>Neoptera</taxon>
        <taxon>Endopterygota</taxon>
        <taxon>Diptera</taxon>
        <taxon>Nematocera</taxon>
        <taxon>Culicoidea</taxon>
        <taxon>Culicidae</taxon>
        <taxon>Culicinae</taxon>
        <taxon>Culicini</taxon>
        <taxon>Culex</taxon>
        <taxon>Culex</taxon>
    </lineage>
</organism>
<keyword evidence="3" id="KW-1185">Reference proteome</keyword>
<comment type="caution">
    <text evidence="2">The sequence shown here is derived from an EMBL/GenBank/DDBJ whole genome shotgun (WGS) entry which is preliminary data.</text>
</comment>
<gene>
    <name evidence="2" type="ORF">pipiens_018400</name>
</gene>
<proteinExistence type="predicted"/>